<dbReference type="Gene3D" id="1.10.510.10">
    <property type="entry name" value="Transferase(Phosphotransferase) domain 1"/>
    <property type="match status" value="1"/>
</dbReference>
<gene>
    <name evidence="2" type="ORF">M378DRAFT_919280</name>
</gene>
<dbReference type="Proteomes" id="UP000054549">
    <property type="component" value="Unassembled WGS sequence"/>
</dbReference>
<dbReference type="HOGENOM" id="CLU_652077_0_0_1"/>
<dbReference type="InterPro" id="IPR011009">
    <property type="entry name" value="Kinase-like_dom_sf"/>
</dbReference>
<dbReference type="AlphaFoldDB" id="A0A0C2T1Q6"/>
<keyword evidence="1" id="KW-0732">Signal</keyword>
<protein>
    <recommendedName>
        <fullName evidence="4">Protein kinase domain-containing protein</fullName>
    </recommendedName>
</protein>
<dbReference type="EMBL" id="KN818299">
    <property type="protein sequence ID" value="KIL60389.1"/>
    <property type="molecule type" value="Genomic_DNA"/>
</dbReference>
<proteinExistence type="predicted"/>
<evidence type="ECO:0000313" key="2">
    <source>
        <dbReference type="EMBL" id="KIL60389.1"/>
    </source>
</evidence>
<evidence type="ECO:0008006" key="4">
    <source>
        <dbReference type="Google" id="ProtNLM"/>
    </source>
</evidence>
<dbReference type="SUPFAM" id="SSF56112">
    <property type="entry name" value="Protein kinase-like (PK-like)"/>
    <property type="match status" value="1"/>
</dbReference>
<sequence>MRNLLLQLLILQGKPHPIAAQAPESNMNETVTEWSPALVTEAQQNIREKDLDSCLSVFLSCLQRMNSVLTVDATVIDYMSSLLVFDCAETVARVRCISDAQNVIDIIDLLTNNESFTTRCGPEAARKAAHLASAIFARVPLLQRSLFLNKPDGYLEGNLFPLETVFISKILDHNYVLPVLGIYHDQDQFGYGIVFERIENAAEWLRRSRPNFITRMRVMFEIARIIRYIHSMGIALYAGSIELGCFFLDSNFRVKIKFMGLFTWCVREATICGRTDSVLWPPRTPCTCESNISDFAMLFHRVCFGGHNENFHSRLGEPALQLIERCRDSQSRPTMEDVIKEMETWNLT</sequence>
<accession>A0A0C2T1Q6</accession>
<dbReference type="OrthoDB" id="4062651at2759"/>
<keyword evidence="3" id="KW-1185">Reference proteome</keyword>
<organism evidence="2 3">
    <name type="scientific">Amanita muscaria (strain Koide BX008)</name>
    <dbReference type="NCBI Taxonomy" id="946122"/>
    <lineage>
        <taxon>Eukaryota</taxon>
        <taxon>Fungi</taxon>
        <taxon>Dikarya</taxon>
        <taxon>Basidiomycota</taxon>
        <taxon>Agaricomycotina</taxon>
        <taxon>Agaricomycetes</taxon>
        <taxon>Agaricomycetidae</taxon>
        <taxon>Agaricales</taxon>
        <taxon>Pluteineae</taxon>
        <taxon>Amanitaceae</taxon>
        <taxon>Amanita</taxon>
    </lineage>
</organism>
<feature type="signal peptide" evidence="1">
    <location>
        <begin position="1"/>
        <end position="20"/>
    </location>
</feature>
<feature type="chain" id="PRO_5002167772" description="Protein kinase domain-containing protein" evidence="1">
    <location>
        <begin position="21"/>
        <end position="348"/>
    </location>
</feature>
<reference evidence="2 3" key="1">
    <citation type="submission" date="2014-04" db="EMBL/GenBank/DDBJ databases">
        <title>Evolutionary Origins and Diversification of the Mycorrhizal Mutualists.</title>
        <authorList>
            <consortium name="DOE Joint Genome Institute"/>
            <consortium name="Mycorrhizal Genomics Consortium"/>
            <person name="Kohler A."/>
            <person name="Kuo A."/>
            <person name="Nagy L.G."/>
            <person name="Floudas D."/>
            <person name="Copeland A."/>
            <person name="Barry K.W."/>
            <person name="Cichocki N."/>
            <person name="Veneault-Fourrey C."/>
            <person name="LaButti K."/>
            <person name="Lindquist E.A."/>
            <person name="Lipzen A."/>
            <person name="Lundell T."/>
            <person name="Morin E."/>
            <person name="Murat C."/>
            <person name="Riley R."/>
            <person name="Ohm R."/>
            <person name="Sun H."/>
            <person name="Tunlid A."/>
            <person name="Henrissat B."/>
            <person name="Grigoriev I.V."/>
            <person name="Hibbett D.S."/>
            <person name="Martin F."/>
        </authorList>
    </citation>
    <scope>NUCLEOTIDE SEQUENCE [LARGE SCALE GENOMIC DNA]</scope>
    <source>
        <strain evidence="2 3">Koide BX008</strain>
    </source>
</reference>
<evidence type="ECO:0000313" key="3">
    <source>
        <dbReference type="Proteomes" id="UP000054549"/>
    </source>
</evidence>
<evidence type="ECO:0000256" key="1">
    <source>
        <dbReference type="SAM" id="SignalP"/>
    </source>
</evidence>
<name>A0A0C2T1Q6_AMAMK</name>
<dbReference type="InParanoid" id="A0A0C2T1Q6"/>